<name>X1CJX4_9ZZZZ</name>
<reference evidence="1" key="1">
    <citation type="journal article" date="2014" name="Front. Microbiol.">
        <title>High frequency of phylogenetically diverse reductive dehalogenase-homologous genes in deep subseafloor sedimentary metagenomes.</title>
        <authorList>
            <person name="Kawai M."/>
            <person name="Futagami T."/>
            <person name="Toyoda A."/>
            <person name="Takaki Y."/>
            <person name="Nishi S."/>
            <person name="Hori S."/>
            <person name="Arai W."/>
            <person name="Tsubouchi T."/>
            <person name="Morono Y."/>
            <person name="Uchiyama I."/>
            <person name="Ito T."/>
            <person name="Fujiyama A."/>
            <person name="Inagaki F."/>
            <person name="Takami H."/>
        </authorList>
    </citation>
    <scope>NUCLEOTIDE SEQUENCE</scope>
    <source>
        <strain evidence="1">Expedition CK06-06</strain>
    </source>
</reference>
<dbReference type="AlphaFoldDB" id="X1CJX4"/>
<protein>
    <submittedName>
        <fullName evidence="1">Uncharacterized protein</fullName>
    </submittedName>
</protein>
<gene>
    <name evidence="1" type="ORF">S01H4_49077</name>
</gene>
<comment type="caution">
    <text evidence="1">The sequence shown here is derived from an EMBL/GenBank/DDBJ whole genome shotgun (WGS) entry which is preliminary data.</text>
</comment>
<feature type="non-terminal residue" evidence="1">
    <location>
        <position position="1"/>
    </location>
</feature>
<dbReference type="EMBL" id="BART01027722">
    <property type="protein sequence ID" value="GAG96513.1"/>
    <property type="molecule type" value="Genomic_DNA"/>
</dbReference>
<accession>X1CJX4</accession>
<organism evidence="1">
    <name type="scientific">marine sediment metagenome</name>
    <dbReference type="NCBI Taxonomy" id="412755"/>
    <lineage>
        <taxon>unclassified sequences</taxon>
        <taxon>metagenomes</taxon>
        <taxon>ecological metagenomes</taxon>
    </lineage>
</organism>
<proteinExistence type="predicted"/>
<sequence>QLYFPFTDLANGRGTPSLKPAISGMAQGWLGNESNINSHLGPPIMAKGASDLILRDRLQFTLDANGDQTTVYGRFDLSEFVSTLDRKGLAIKEIQFMLRADTAASNTGNFIETGRLGANASKDLAQFSNFKIYATTRAYENARDVGIASPDVLCVETWQSVQGPNVNGEILGVQVVVNSSSYSYVEHNKYGTPDLHPDGFPVVTDLLIGVATDKWLSAASTTLELDVMLIASPITINQKQLTEMLVQGQDQ</sequence>
<evidence type="ECO:0000313" key="1">
    <source>
        <dbReference type="EMBL" id="GAG96513.1"/>
    </source>
</evidence>